<sequence length="326" mass="38943">MDILMPKKEILRRLNTLRIKPSGLQERKYGVSVKYFAGNEQTPSKRIDYEVTTDLIIDDYKGILTIDKKNIHYNQHRADGINEVLNNSISKAFYPIKTHLNEKGVCTNEILNHEEIKERWEKEKKIILEKYNSESLDNFFLQADKNFNNKNHLEESFQHDWFWNLFFHPKFINYGETRQSETDLNLSVVPYQFPLKFSGIQTIHKIPTDYHSFIIEFQSRKKKAHPYFIPKNRKNSGCFMSLKVVFDLDLYHHFPMHIRADFEVYSKDQSGHKILIRKIQYTQFQQNTEYLKQMKLSSDSPFITGGFVVSEPNKWGFYKNQYENDW</sequence>
<gene>
    <name evidence="1" type="ORF">SAMN05421846_11922</name>
</gene>
<dbReference type="OrthoDB" id="1014182at2"/>
<protein>
    <submittedName>
        <fullName evidence="1">Uncharacterized protein</fullName>
    </submittedName>
</protein>
<organism evidence="1 2">
    <name type="scientific">Chryseobacterium taeanense</name>
    <dbReference type="NCBI Taxonomy" id="311334"/>
    <lineage>
        <taxon>Bacteria</taxon>
        <taxon>Pseudomonadati</taxon>
        <taxon>Bacteroidota</taxon>
        <taxon>Flavobacteriia</taxon>
        <taxon>Flavobacteriales</taxon>
        <taxon>Weeksellaceae</taxon>
        <taxon>Chryseobacterium group</taxon>
        <taxon>Chryseobacterium</taxon>
    </lineage>
</organism>
<accession>A0A1G8PED4</accession>
<dbReference type="Proteomes" id="UP000198869">
    <property type="component" value="Unassembled WGS sequence"/>
</dbReference>
<name>A0A1G8PED4_9FLAO</name>
<dbReference type="EMBL" id="FNDW01000019">
    <property type="protein sequence ID" value="SDI90802.1"/>
    <property type="molecule type" value="Genomic_DNA"/>
</dbReference>
<evidence type="ECO:0000313" key="2">
    <source>
        <dbReference type="Proteomes" id="UP000198869"/>
    </source>
</evidence>
<reference evidence="2" key="1">
    <citation type="submission" date="2016-10" db="EMBL/GenBank/DDBJ databases">
        <authorList>
            <person name="Varghese N."/>
            <person name="Submissions S."/>
        </authorList>
    </citation>
    <scope>NUCLEOTIDE SEQUENCE [LARGE SCALE GENOMIC DNA]</scope>
    <source>
        <strain evidence="2">DSM 17071</strain>
    </source>
</reference>
<dbReference type="AlphaFoldDB" id="A0A1G8PED4"/>
<evidence type="ECO:0000313" key="1">
    <source>
        <dbReference type="EMBL" id="SDI90802.1"/>
    </source>
</evidence>
<proteinExistence type="predicted"/>
<keyword evidence="2" id="KW-1185">Reference proteome</keyword>
<dbReference type="STRING" id="311334.SAMN05421846_11922"/>
<dbReference type="RefSeq" id="WP_089861575.1">
    <property type="nucleotide sequence ID" value="NZ_FNDW01000019.1"/>
</dbReference>